<feature type="compositionally biased region" description="Polar residues" evidence="1">
    <location>
        <begin position="173"/>
        <end position="182"/>
    </location>
</feature>
<organism evidence="2 3">
    <name type="scientific">Chamaesiphon polymorphus CCALA 037</name>
    <dbReference type="NCBI Taxonomy" id="2107692"/>
    <lineage>
        <taxon>Bacteria</taxon>
        <taxon>Bacillati</taxon>
        <taxon>Cyanobacteriota</taxon>
        <taxon>Cyanophyceae</taxon>
        <taxon>Gomontiellales</taxon>
        <taxon>Chamaesiphonaceae</taxon>
        <taxon>Chamaesiphon</taxon>
    </lineage>
</organism>
<dbReference type="Proteomes" id="UP000238937">
    <property type="component" value="Unassembled WGS sequence"/>
</dbReference>
<feature type="compositionally biased region" description="Basic and acidic residues" evidence="1">
    <location>
        <begin position="495"/>
        <end position="504"/>
    </location>
</feature>
<keyword evidence="3" id="KW-1185">Reference proteome</keyword>
<feature type="region of interest" description="Disordered" evidence="1">
    <location>
        <begin position="495"/>
        <end position="527"/>
    </location>
</feature>
<comment type="caution">
    <text evidence="2">The sequence shown here is derived from an EMBL/GenBank/DDBJ whole genome shotgun (WGS) entry which is preliminary data.</text>
</comment>
<dbReference type="AlphaFoldDB" id="A0A2T1FQ98"/>
<evidence type="ECO:0000313" key="3">
    <source>
        <dbReference type="Proteomes" id="UP000238937"/>
    </source>
</evidence>
<reference evidence="2 3" key="1">
    <citation type="submission" date="2018-03" db="EMBL/GenBank/DDBJ databases">
        <title>The ancient ancestry and fast evolution of plastids.</title>
        <authorList>
            <person name="Moore K.R."/>
            <person name="Magnabosco C."/>
            <person name="Momper L."/>
            <person name="Gold D.A."/>
            <person name="Bosak T."/>
            <person name="Fournier G.P."/>
        </authorList>
    </citation>
    <scope>NUCLEOTIDE SEQUENCE [LARGE SCALE GENOMIC DNA]</scope>
    <source>
        <strain evidence="2 3">CCALA 037</strain>
    </source>
</reference>
<feature type="compositionally biased region" description="Polar residues" evidence="1">
    <location>
        <begin position="516"/>
        <end position="527"/>
    </location>
</feature>
<evidence type="ECO:0000256" key="1">
    <source>
        <dbReference type="SAM" id="MobiDB-lite"/>
    </source>
</evidence>
<proteinExistence type="predicted"/>
<gene>
    <name evidence="2" type="ORF">C7B77_24460</name>
</gene>
<name>A0A2T1FQ98_9CYAN</name>
<sequence>MRERVWETITSLKDFIFRRSQGRANISSEIAGSKQAQAQKFLKLLNTPVGETVPLELAKIKVTVEGRDLIEVDRQGKVVVNEIQPLMATATIAAAIERNLVELPNAPEIEPIPDSLAHAEIGIQSEVLAANDLEETIEAMANAGADLSEDELNSITFDNEPDHPHSSEVLDGSNASSTTDLETNIPLDPKLGADLANIALLHQIATPSDTSSLTLMDENGNETTITQTISSEGDATYDLRSGDYLARGFRQQQLSFTIDSASIPTNLKVNNPNNIPADLQLISAIANQINDPEASNLQLNSDSEPSATAAASELIKTLAELEVREDESTVIAIDDLQLQIDVDSSSETMRIVDPTTLASMQFSKGRGLEDRGLLKSMLDRGVEGGSSLAQKLIAIATQRAQIARQAVAKVAPSVGAAMSENTLKAAAGGAVAAINTVKAAGEKIGNLVGAARETDTGIVRPVVGTIADIQTQEKAELIRPESIFDLLEKELQNVGESEKSHLDLEPPQGFKYVEAPQQQPPTQSLNL</sequence>
<dbReference type="EMBL" id="PVWO01000464">
    <property type="protein sequence ID" value="PSB47150.1"/>
    <property type="molecule type" value="Genomic_DNA"/>
</dbReference>
<feature type="region of interest" description="Disordered" evidence="1">
    <location>
        <begin position="154"/>
        <end position="185"/>
    </location>
</feature>
<protein>
    <submittedName>
        <fullName evidence="2">Uncharacterized protein</fullName>
    </submittedName>
</protein>
<accession>A0A2T1FQ98</accession>
<evidence type="ECO:0000313" key="2">
    <source>
        <dbReference type="EMBL" id="PSB47150.1"/>
    </source>
</evidence>